<proteinExistence type="predicted"/>
<evidence type="ECO:0000313" key="1">
    <source>
        <dbReference type="EMBL" id="MBR8535126.1"/>
    </source>
</evidence>
<reference evidence="1" key="2">
    <citation type="submission" date="2021-04" db="EMBL/GenBank/DDBJ databases">
        <authorList>
            <person name="Zhang T."/>
            <person name="Zhang Y."/>
            <person name="Lu D."/>
            <person name="Zuo D."/>
            <person name="Du Z."/>
        </authorList>
    </citation>
    <scope>NUCLEOTIDE SEQUENCE</scope>
    <source>
        <strain evidence="1">JR1</strain>
    </source>
</reference>
<protein>
    <submittedName>
        <fullName evidence="1">Uncharacterized protein</fullName>
    </submittedName>
</protein>
<keyword evidence="2" id="KW-1185">Reference proteome</keyword>
<dbReference type="AlphaFoldDB" id="A0A941IVH1"/>
<accession>A0A941IVH1</accession>
<evidence type="ECO:0000313" key="2">
    <source>
        <dbReference type="Proteomes" id="UP000679220"/>
    </source>
</evidence>
<organism evidence="1 2">
    <name type="scientific">Carboxylicivirga sediminis</name>
    <dbReference type="NCBI Taxonomy" id="2006564"/>
    <lineage>
        <taxon>Bacteria</taxon>
        <taxon>Pseudomonadati</taxon>
        <taxon>Bacteroidota</taxon>
        <taxon>Bacteroidia</taxon>
        <taxon>Marinilabiliales</taxon>
        <taxon>Marinilabiliaceae</taxon>
        <taxon>Carboxylicivirga</taxon>
    </lineage>
</organism>
<name>A0A941IVH1_9BACT</name>
<comment type="caution">
    <text evidence="1">The sequence shown here is derived from an EMBL/GenBank/DDBJ whole genome shotgun (WGS) entry which is preliminary data.</text>
</comment>
<dbReference type="EMBL" id="JAGTAR010000007">
    <property type="protein sequence ID" value="MBR8535126.1"/>
    <property type="molecule type" value="Genomic_DNA"/>
</dbReference>
<gene>
    <name evidence="1" type="ORF">KDU71_06120</name>
</gene>
<dbReference type="RefSeq" id="WP_212189033.1">
    <property type="nucleotide sequence ID" value="NZ_JAGTAR010000007.1"/>
</dbReference>
<reference evidence="1" key="1">
    <citation type="journal article" date="2018" name="Int. J. Syst. Evol. Microbiol.">
        <title>Carboxylicivirga sediminis sp. nov., isolated from coastal sediment.</title>
        <authorList>
            <person name="Wang F.Q."/>
            <person name="Ren L.H."/>
            <person name="Zou R.J."/>
            <person name="Sun Y.Z."/>
            <person name="Liu X.J."/>
            <person name="Jiang F."/>
            <person name="Liu L.J."/>
        </authorList>
    </citation>
    <scope>NUCLEOTIDE SEQUENCE</scope>
    <source>
        <strain evidence="1">JR1</strain>
    </source>
</reference>
<sequence>MSDTINYSEFIKVILLKIIKINNTQKDQIALTDQSAILRTIREKGIGNLTASSFTEVLKDNLYSKLYPYLYNTFEHLGTTSGEFFYISVFLTGLVKHIKPQNLKKHIRTITEALNNPYVQNSESIRPEMQSLYESLKLLDLSNSIAHIICVMRYCIRTDEEKDKAVIISEVLNTLCIHDKHPFMTLEEANREADRIHRKKTSEGEKIERFKDGRTIIYERIKYYYAAEKKSFKEIMKFHANSEYFQEFIKE</sequence>
<dbReference type="Proteomes" id="UP000679220">
    <property type="component" value="Unassembled WGS sequence"/>
</dbReference>